<protein>
    <submittedName>
        <fullName evidence="1">Uncharacterized protein</fullName>
    </submittedName>
</protein>
<dbReference type="EMBL" id="JXKQ01000007">
    <property type="protein sequence ID" value="OJG45283.1"/>
    <property type="molecule type" value="Genomic_DNA"/>
</dbReference>
<keyword evidence="2" id="KW-1185">Reference proteome</keyword>
<proteinExistence type="predicted"/>
<dbReference type="Proteomes" id="UP000182077">
    <property type="component" value="Unassembled WGS sequence"/>
</dbReference>
<organism evidence="1 2">
    <name type="scientific">Enterococcus hermanniensis</name>
    <dbReference type="NCBI Taxonomy" id="249189"/>
    <lineage>
        <taxon>Bacteria</taxon>
        <taxon>Bacillati</taxon>
        <taxon>Bacillota</taxon>
        <taxon>Bacilli</taxon>
        <taxon>Lactobacillales</taxon>
        <taxon>Enterococcaceae</taxon>
        <taxon>Enterococcus</taxon>
    </lineage>
</organism>
<dbReference type="RefSeq" id="WP_071858182.1">
    <property type="nucleotide sequence ID" value="NZ_JBHSHK010000008.1"/>
</dbReference>
<accession>A0A1L8TM32</accession>
<dbReference type="AlphaFoldDB" id="A0A1L8TM32"/>
<evidence type="ECO:0000313" key="1">
    <source>
        <dbReference type="EMBL" id="OJG45283.1"/>
    </source>
</evidence>
<evidence type="ECO:0000313" key="2">
    <source>
        <dbReference type="Proteomes" id="UP000182077"/>
    </source>
</evidence>
<comment type="caution">
    <text evidence="1">The sequence shown here is derived from an EMBL/GenBank/DDBJ whole genome shotgun (WGS) entry which is preliminary data.</text>
</comment>
<sequence>MHDFFKHKKTGKVITKDEYINQRLENVETNALDMAKTGMDLNADVFGKQEDYDPYDVVKGKDEA</sequence>
<dbReference type="OrthoDB" id="2186200at2"/>
<reference evidence="1 2" key="1">
    <citation type="submission" date="2014-12" db="EMBL/GenBank/DDBJ databases">
        <title>Draft genome sequences of 29 type strains of Enterococci.</title>
        <authorList>
            <person name="Zhong Z."/>
            <person name="Sun Z."/>
            <person name="Liu W."/>
            <person name="Zhang W."/>
            <person name="Zhang H."/>
        </authorList>
    </citation>
    <scope>NUCLEOTIDE SEQUENCE [LARGE SCALE GENOMIC DNA]</scope>
    <source>
        <strain evidence="1 2">DSM 17122</strain>
    </source>
</reference>
<name>A0A1L8TM32_9ENTE</name>
<gene>
    <name evidence="1" type="ORF">RV04_GL002331</name>
</gene>